<dbReference type="InterPro" id="IPR011333">
    <property type="entry name" value="SKP1/BTB/POZ_sf"/>
</dbReference>
<gene>
    <name evidence="1" type="ORF">LY89DRAFT_24253</name>
</gene>
<dbReference type="RefSeq" id="XP_018078891.1">
    <property type="nucleotide sequence ID" value="XM_018206125.1"/>
</dbReference>
<dbReference type="InParanoid" id="A0A194XWM6"/>
<keyword evidence="2" id="KW-1185">Reference proteome</keyword>
<organism evidence="1 2">
    <name type="scientific">Mollisia scopiformis</name>
    <name type="common">Conifer needle endophyte fungus</name>
    <name type="synonym">Phialocephala scopiformis</name>
    <dbReference type="NCBI Taxonomy" id="149040"/>
    <lineage>
        <taxon>Eukaryota</taxon>
        <taxon>Fungi</taxon>
        <taxon>Dikarya</taxon>
        <taxon>Ascomycota</taxon>
        <taxon>Pezizomycotina</taxon>
        <taxon>Leotiomycetes</taxon>
        <taxon>Helotiales</taxon>
        <taxon>Mollisiaceae</taxon>
        <taxon>Mollisia</taxon>
    </lineage>
</organism>
<name>A0A194XWM6_MOLSC</name>
<dbReference type="GeneID" id="28815851"/>
<dbReference type="Proteomes" id="UP000070700">
    <property type="component" value="Unassembled WGS sequence"/>
</dbReference>
<dbReference type="AlphaFoldDB" id="A0A194XWM6"/>
<proteinExistence type="predicted"/>
<accession>A0A194XWM6</accession>
<evidence type="ECO:0000313" key="2">
    <source>
        <dbReference type="Proteomes" id="UP000070700"/>
    </source>
</evidence>
<evidence type="ECO:0000313" key="1">
    <source>
        <dbReference type="EMBL" id="KUJ24536.1"/>
    </source>
</evidence>
<dbReference type="OrthoDB" id="194443at2759"/>
<reference evidence="1 2" key="1">
    <citation type="submission" date="2015-10" db="EMBL/GenBank/DDBJ databases">
        <title>Full genome of DAOMC 229536 Phialocephala scopiformis, a fungal endophyte of spruce producing the potent anti-insectan compound rugulosin.</title>
        <authorList>
            <consortium name="DOE Joint Genome Institute"/>
            <person name="Walker A.K."/>
            <person name="Frasz S.L."/>
            <person name="Seifert K.A."/>
            <person name="Miller J.D."/>
            <person name="Mondo S.J."/>
            <person name="Labutti K."/>
            <person name="Lipzen A."/>
            <person name="Dockter R."/>
            <person name="Kennedy M."/>
            <person name="Grigoriev I.V."/>
            <person name="Spatafora J.W."/>
        </authorList>
    </citation>
    <scope>NUCLEOTIDE SEQUENCE [LARGE SCALE GENOMIC DNA]</scope>
    <source>
        <strain evidence="1 2">CBS 120377</strain>
    </source>
</reference>
<dbReference type="Gene3D" id="3.30.710.10">
    <property type="entry name" value="Potassium Channel Kv1.1, Chain A"/>
    <property type="match status" value="1"/>
</dbReference>
<sequence length="282" mass="32612">MALSEKDSEDKVDFPEDGEDAWKELIDWCHTGSIKPLEQSDRDAASDNSTSRRSCWIRLKLCCLADKYGITLLHNLAMDTIIDYFKGCGSSPFMDFDNFSVWSSYVYDNTPEQSGTRDFIAYYFYYELTYKVPFSFRGEGKRTPYAIDDLDELSHTIPDLQKRLFSLVRQAAIKHFWLLSPCTFHNHSTPGVMWPESLECPISLTDPVGKWPEECFRIQYYIQDRTLKGTELFDVRQVATELKYMNDGSFNSQLERLNRAKVITWVAPDTSFKLTPPSNEIG</sequence>
<dbReference type="KEGG" id="psco:LY89DRAFT_24253"/>
<dbReference type="EMBL" id="KQ947404">
    <property type="protein sequence ID" value="KUJ24536.1"/>
    <property type="molecule type" value="Genomic_DNA"/>
</dbReference>
<protein>
    <submittedName>
        <fullName evidence="1">Uncharacterized protein</fullName>
    </submittedName>
</protein>